<gene>
    <name evidence="2" type="ORF">ACFQT0_13040</name>
</gene>
<feature type="region of interest" description="Disordered" evidence="1">
    <location>
        <begin position="1"/>
        <end position="42"/>
    </location>
</feature>
<accession>A0ABW2U3Z9</accession>
<dbReference type="RefSeq" id="WP_380203320.1">
    <property type="nucleotide sequence ID" value="NZ_JBHTEK010000001.1"/>
</dbReference>
<feature type="compositionally biased region" description="Low complexity" evidence="1">
    <location>
        <begin position="1"/>
        <end position="20"/>
    </location>
</feature>
<dbReference type="Proteomes" id="UP001596513">
    <property type="component" value="Unassembled WGS sequence"/>
</dbReference>
<feature type="compositionally biased region" description="Polar residues" evidence="1">
    <location>
        <begin position="21"/>
        <end position="30"/>
    </location>
</feature>
<protein>
    <submittedName>
        <fullName evidence="2">Uncharacterized protein</fullName>
    </submittedName>
</protein>
<evidence type="ECO:0000313" key="3">
    <source>
        <dbReference type="Proteomes" id="UP001596513"/>
    </source>
</evidence>
<proteinExistence type="predicted"/>
<reference evidence="3" key="1">
    <citation type="journal article" date="2019" name="Int. J. Syst. Evol. Microbiol.">
        <title>The Global Catalogue of Microorganisms (GCM) 10K type strain sequencing project: providing services to taxonomists for standard genome sequencing and annotation.</title>
        <authorList>
            <consortium name="The Broad Institute Genomics Platform"/>
            <consortium name="The Broad Institute Genome Sequencing Center for Infectious Disease"/>
            <person name="Wu L."/>
            <person name="Ma J."/>
        </authorList>
    </citation>
    <scope>NUCLEOTIDE SEQUENCE [LARGE SCALE GENOMIC DNA]</scope>
    <source>
        <strain evidence="3">JCM 19635</strain>
    </source>
</reference>
<dbReference type="EMBL" id="JBHTEK010000001">
    <property type="protein sequence ID" value="MFC7668198.1"/>
    <property type="molecule type" value="Genomic_DNA"/>
</dbReference>
<name>A0ABW2U3Z9_9BACT</name>
<sequence>MASLVSSRPGSRPSPQPSCRAGSSTASSIRADTPSMKGATVR</sequence>
<evidence type="ECO:0000313" key="2">
    <source>
        <dbReference type="EMBL" id="MFC7668198.1"/>
    </source>
</evidence>
<keyword evidence="3" id="KW-1185">Reference proteome</keyword>
<comment type="caution">
    <text evidence="2">The sequence shown here is derived from an EMBL/GenBank/DDBJ whole genome shotgun (WGS) entry which is preliminary data.</text>
</comment>
<evidence type="ECO:0000256" key="1">
    <source>
        <dbReference type="SAM" id="MobiDB-lite"/>
    </source>
</evidence>
<organism evidence="2 3">
    <name type="scientific">Hymenobacter humi</name>
    <dbReference type="NCBI Taxonomy" id="1411620"/>
    <lineage>
        <taxon>Bacteria</taxon>
        <taxon>Pseudomonadati</taxon>
        <taxon>Bacteroidota</taxon>
        <taxon>Cytophagia</taxon>
        <taxon>Cytophagales</taxon>
        <taxon>Hymenobacteraceae</taxon>
        <taxon>Hymenobacter</taxon>
    </lineage>
</organism>